<evidence type="ECO:0000313" key="2">
    <source>
        <dbReference type="EMBL" id="KAF3289920.1"/>
    </source>
</evidence>
<comment type="caution">
    <text evidence="2">The sequence shown here is derived from an EMBL/GenBank/DDBJ whole genome shotgun (WGS) entry which is preliminary data.</text>
</comment>
<evidence type="ECO:0000313" key="3">
    <source>
        <dbReference type="Proteomes" id="UP000474640"/>
    </source>
</evidence>
<proteinExistence type="predicted"/>
<gene>
    <name evidence="2" type="ORF">TWF970_003663</name>
</gene>
<dbReference type="OrthoDB" id="5406066at2759"/>
<sequence length="365" mass="42039">MLGSKSLTRLATVRQYQHASCLMKIYGSPLRKLQTLQLRGRYLDFTRTRTASFCTTRPTQSSFSDKSFQRDGFGILKPKPHLHVTYGSVSKSTLAGSPNSKQAIREKKSKRKLQTAPTVDPDHEREVNPWHDPGLVHSTNYSDTLVCLFEFLLLQEIRKEFRRFEVSRTDFIKALLDPVISSHLDNHFQNADNLEIKKLSANSIVRFLKTKLAPTGYPLYALVTIREAFATSLHIEHNPDEKWSMLKESPLDTYDPEDEYVMAERNVVPDPNAPTLNSLMQPLVLLLTGYSSIPKDPSSVDFDMNTNLFTFVRKRKEEYWHNQSYPEVLATAMESYLKRREGLVGDKSIRGGWYPYPDYDHVDIW</sequence>
<protein>
    <submittedName>
        <fullName evidence="2">Uncharacterized protein</fullName>
    </submittedName>
</protein>
<dbReference type="EMBL" id="JAABOJ010000002">
    <property type="protein sequence ID" value="KAF3289920.1"/>
    <property type="molecule type" value="Genomic_DNA"/>
</dbReference>
<feature type="compositionally biased region" description="Polar residues" evidence="1">
    <location>
        <begin position="90"/>
        <end position="102"/>
    </location>
</feature>
<organism evidence="2 3">
    <name type="scientific">Orbilia oligospora</name>
    <name type="common">Nematode-trapping fungus</name>
    <name type="synonym">Arthrobotrys oligospora</name>
    <dbReference type="NCBI Taxonomy" id="2813651"/>
    <lineage>
        <taxon>Eukaryota</taxon>
        <taxon>Fungi</taxon>
        <taxon>Dikarya</taxon>
        <taxon>Ascomycota</taxon>
        <taxon>Pezizomycotina</taxon>
        <taxon>Orbiliomycetes</taxon>
        <taxon>Orbiliales</taxon>
        <taxon>Orbiliaceae</taxon>
        <taxon>Orbilia</taxon>
    </lineage>
</organism>
<dbReference type="Proteomes" id="UP000474640">
    <property type="component" value="Unassembled WGS sequence"/>
</dbReference>
<evidence type="ECO:0000256" key="1">
    <source>
        <dbReference type="SAM" id="MobiDB-lite"/>
    </source>
</evidence>
<dbReference type="AlphaFoldDB" id="A0A7C8RM42"/>
<reference evidence="2 3" key="1">
    <citation type="submission" date="2020-01" db="EMBL/GenBank/DDBJ databases">
        <authorList>
            <person name="Palmer J.M."/>
        </authorList>
    </citation>
    <scope>NUCLEOTIDE SEQUENCE [LARGE SCALE GENOMIC DNA]</scope>
    <source>
        <strain evidence="2 3">TWF970</strain>
    </source>
</reference>
<accession>A0A7C8RM42</accession>
<feature type="region of interest" description="Disordered" evidence="1">
    <location>
        <begin position="90"/>
        <end position="128"/>
    </location>
</feature>
<name>A0A7C8RM42_ORBOL</name>